<evidence type="ECO:0000313" key="3">
    <source>
        <dbReference type="Proteomes" id="UP000297535"/>
    </source>
</evidence>
<evidence type="ECO:0000256" key="1">
    <source>
        <dbReference type="SAM" id="MobiDB-lite"/>
    </source>
</evidence>
<proteinExistence type="predicted"/>
<feature type="compositionally biased region" description="Gly residues" evidence="1">
    <location>
        <begin position="59"/>
        <end position="101"/>
    </location>
</feature>
<dbReference type="AlphaFoldDB" id="A0A4Z0NE32"/>
<reference evidence="2 3" key="1">
    <citation type="submission" date="2019-04" db="EMBL/GenBank/DDBJ databases">
        <authorList>
            <person name="Feng G."/>
            <person name="Zhu H."/>
        </authorList>
    </citation>
    <scope>NUCLEOTIDE SEQUENCE [LARGE SCALE GENOMIC DNA]</scope>
    <source>
        <strain evidence="2 3">6HR-1</strain>
    </source>
</reference>
<dbReference type="EMBL" id="SRLB01000049">
    <property type="protein sequence ID" value="TGD93706.1"/>
    <property type="molecule type" value="Genomic_DNA"/>
</dbReference>
<comment type="caution">
    <text evidence="2">The sequence shown here is derived from an EMBL/GenBank/DDBJ whole genome shotgun (WGS) entry which is preliminary data.</text>
</comment>
<gene>
    <name evidence="2" type="ORF">EU555_32985</name>
</gene>
<feature type="region of interest" description="Disordered" evidence="1">
    <location>
        <begin position="18"/>
        <end position="101"/>
    </location>
</feature>
<accession>A0A4Z0NE32</accession>
<keyword evidence="3" id="KW-1185">Reference proteome</keyword>
<organism evidence="2 3">
    <name type="scientific">Methylobacterium nonmethylotrophicum</name>
    <dbReference type="NCBI Taxonomy" id="1141884"/>
    <lineage>
        <taxon>Bacteria</taxon>
        <taxon>Pseudomonadati</taxon>
        <taxon>Pseudomonadota</taxon>
        <taxon>Alphaproteobacteria</taxon>
        <taxon>Hyphomicrobiales</taxon>
        <taxon>Methylobacteriaceae</taxon>
        <taxon>Methylobacterium</taxon>
    </lineage>
</organism>
<protein>
    <submittedName>
        <fullName evidence="2">Uncharacterized protein</fullName>
    </submittedName>
</protein>
<sequence length="101" mass="9044">MATGPALARACAALLRRRDATPRAADPDACSSYVSTLDPGTLRRAATGSGDRAPDGPSIAGGVGGKGGRAGSGGPGAGAGGAGGAGVGGTGGAGGPGGSVR</sequence>
<evidence type="ECO:0000313" key="2">
    <source>
        <dbReference type="EMBL" id="TGD93706.1"/>
    </source>
</evidence>
<dbReference type="Proteomes" id="UP000297535">
    <property type="component" value="Unassembled WGS sequence"/>
</dbReference>
<name>A0A4Z0NE32_9HYPH</name>